<dbReference type="RefSeq" id="WP_103918423.1">
    <property type="nucleotide sequence ID" value="NZ_FMSV02000046.1"/>
</dbReference>
<gene>
    <name evidence="4" type="primary">resA_1</name>
    <name evidence="4" type="ORF">MBHS_00194</name>
</gene>
<dbReference type="InterPro" id="IPR029058">
    <property type="entry name" value="AB_hydrolase_fold"/>
</dbReference>
<organism evidence="4 5">
    <name type="scientific">Candidatus Venteria ishoeyi</name>
    <dbReference type="NCBI Taxonomy" id="1899563"/>
    <lineage>
        <taxon>Bacteria</taxon>
        <taxon>Pseudomonadati</taxon>
        <taxon>Pseudomonadota</taxon>
        <taxon>Gammaproteobacteria</taxon>
        <taxon>Thiotrichales</taxon>
        <taxon>Thiotrichaceae</taxon>
        <taxon>Venteria</taxon>
    </lineage>
</organism>
<dbReference type="SUPFAM" id="SSF53474">
    <property type="entry name" value="alpha/beta-Hydrolases"/>
    <property type="match status" value="1"/>
</dbReference>
<dbReference type="Gene3D" id="3.40.50.1820">
    <property type="entry name" value="alpha/beta hydrolase"/>
    <property type="match status" value="1"/>
</dbReference>
<dbReference type="InterPro" id="IPR000866">
    <property type="entry name" value="AhpC/TSA"/>
</dbReference>
<dbReference type="PROSITE" id="PS51352">
    <property type="entry name" value="THIOREDOXIN_2"/>
    <property type="match status" value="1"/>
</dbReference>
<dbReference type="PROSITE" id="PS00194">
    <property type="entry name" value="THIOREDOXIN_1"/>
    <property type="match status" value="1"/>
</dbReference>
<feature type="domain" description="Thioredoxin" evidence="3">
    <location>
        <begin position="278"/>
        <end position="419"/>
    </location>
</feature>
<dbReference type="PANTHER" id="PTHR42852:SF17">
    <property type="entry name" value="THIOREDOXIN-LIKE PROTEIN HI_1115"/>
    <property type="match status" value="1"/>
</dbReference>
<evidence type="ECO:0000313" key="4">
    <source>
        <dbReference type="EMBL" id="SEH04348.1"/>
    </source>
</evidence>
<protein>
    <submittedName>
        <fullName evidence="4">Thiol-disulfide oxidoreductase ResA</fullName>
    </submittedName>
</protein>
<dbReference type="GO" id="GO:0015036">
    <property type="term" value="F:disulfide oxidoreductase activity"/>
    <property type="evidence" value="ECO:0007669"/>
    <property type="project" value="UniProtKB-ARBA"/>
</dbReference>
<dbReference type="CDD" id="cd02966">
    <property type="entry name" value="TlpA_like_family"/>
    <property type="match status" value="1"/>
</dbReference>
<proteinExistence type="predicted"/>
<dbReference type="EMBL" id="FMSV02000046">
    <property type="protein sequence ID" value="SEH04348.1"/>
    <property type="molecule type" value="Genomic_DNA"/>
</dbReference>
<dbReference type="InterPro" id="IPR013766">
    <property type="entry name" value="Thioredoxin_domain"/>
</dbReference>
<dbReference type="PROSITE" id="PS51257">
    <property type="entry name" value="PROKAR_LIPOPROTEIN"/>
    <property type="match status" value="1"/>
</dbReference>
<feature type="signal peptide" evidence="2">
    <location>
        <begin position="1"/>
        <end position="20"/>
    </location>
</feature>
<keyword evidence="1" id="KW-0676">Redox-active center</keyword>
<keyword evidence="2" id="KW-0732">Signal</keyword>
<dbReference type="Gene3D" id="3.40.30.10">
    <property type="entry name" value="Glutaredoxin"/>
    <property type="match status" value="1"/>
</dbReference>
<dbReference type="Pfam" id="PF00578">
    <property type="entry name" value="AhpC-TSA"/>
    <property type="match status" value="1"/>
</dbReference>
<dbReference type="InterPro" id="IPR017937">
    <property type="entry name" value="Thioredoxin_CS"/>
</dbReference>
<dbReference type="SUPFAM" id="SSF52833">
    <property type="entry name" value="Thioredoxin-like"/>
    <property type="match status" value="1"/>
</dbReference>
<feature type="chain" id="PRO_5014718505" evidence="2">
    <location>
        <begin position="21"/>
        <end position="422"/>
    </location>
</feature>
<dbReference type="OrthoDB" id="9799347at2"/>
<reference evidence="4 5" key="1">
    <citation type="submission" date="2016-10" db="EMBL/GenBank/DDBJ databases">
        <authorList>
            <person name="de Groot N.N."/>
        </authorList>
    </citation>
    <scope>NUCLEOTIDE SEQUENCE [LARGE SCALE GENOMIC DNA]</scope>
    <source>
        <strain evidence="4">MBHS1</strain>
    </source>
</reference>
<evidence type="ECO:0000313" key="5">
    <source>
        <dbReference type="Proteomes" id="UP000236724"/>
    </source>
</evidence>
<name>A0A1H6F2F9_9GAMM</name>
<dbReference type="GO" id="GO:0016209">
    <property type="term" value="F:antioxidant activity"/>
    <property type="evidence" value="ECO:0007669"/>
    <property type="project" value="InterPro"/>
</dbReference>
<dbReference type="Proteomes" id="UP000236724">
    <property type="component" value="Unassembled WGS sequence"/>
</dbReference>
<evidence type="ECO:0000259" key="3">
    <source>
        <dbReference type="PROSITE" id="PS51352"/>
    </source>
</evidence>
<evidence type="ECO:0000256" key="1">
    <source>
        <dbReference type="ARBA" id="ARBA00023284"/>
    </source>
</evidence>
<dbReference type="AlphaFoldDB" id="A0A1H6F2F9"/>
<sequence>MRLLIILFLSCWFASCYVKAAEEHAVTLSDESEIILHQYPAANSEYRLLWVANAFGFRDSHHHVADLLAKAGFDVWLTDLQESLFMTRSVHHMRTLSGHYVAELLEHLQQGSDKTLILLGTHSAAMPILHGAHTWQLKLGDSRAVGGIVLFSPSLYLKVPQLGEDAQYLPVLSLNRLPIFIFQAEGDGNRWHLANLLETLHAGGSSVYAELMPNIRSLFPFDDSPPSATAQIMQQSLPDKLKARLPLLRNTALAPIRKTSLKLPELNTDSGVDQHLKPYHGKIQPTPIVLPDVNGKHYALNDYLGRVTVVNFWASWCPPCVEEIPSLNRLREKMHDTPFSLISVNYAEKPETIQKFMQQVVVDFPVLMDEEGHVSAQWKVFAYPSTFIIDPQGKIAYGVNAGIEWDTPEVLSTLHGLLRNAQ</sequence>
<dbReference type="InterPro" id="IPR036249">
    <property type="entry name" value="Thioredoxin-like_sf"/>
</dbReference>
<dbReference type="InterPro" id="IPR050553">
    <property type="entry name" value="Thioredoxin_ResA/DsbE_sf"/>
</dbReference>
<dbReference type="PANTHER" id="PTHR42852">
    <property type="entry name" value="THIOL:DISULFIDE INTERCHANGE PROTEIN DSBE"/>
    <property type="match status" value="1"/>
</dbReference>
<accession>A0A1H6F2F9</accession>
<keyword evidence="5" id="KW-1185">Reference proteome</keyword>
<evidence type="ECO:0000256" key="2">
    <source>
        <dbReference type="SAM" id="SignalP"/>
    </source>
</evidence>